<gene>
    <name evidence="5" type="ORF">JHL18_19535</name>
</gene>
<dbReference type="PANTHER" id="PTHR47957">
    <property type="entry name" value="ATP-DEPENDENT HELICASE HRQ1"/>
    <property type="match status" value="1"/>
</dbReference>
<dbReference type="PROSITE" id="PS51194">
    <property type="entry name" value="HELICASE_CTER"/>
    <property type="match status" value="1"/>
</dbReference>
<dbReference type="Gene3D" id="3.30.300.180">
    <property type="match status" value="1"/>
</dbReference>
<protein>
    <submittedName>
        <fullName evidence="5">DEAD/DEAH box helicase</fullName>
    </submittedName>
</protein>
<dbReference type="InterPro" id="IPR014001">
    <property type="entry name" value="Helicase_ATP-bd"/>
</dbReference>
<dbReference type="InterPro" id="IPR027417">
    <property type="entry name" value="P-loop_NTPase"/>
</dbReference>
<proteinExistence type="predicted"/>
<keyword evidence="5" id="KW-0347">Helicase</keyword>
<dbReference type="CDD" id="cd17923">
    <property type="entry name" value="DEXHc_Hrq1-like"/>
    <property type="match status" value="1"/>
</dbReference>
<dbReference type="InterPro" id="IPR038454">
    <property type="entry name" value="DnaA_N_sf"/>
</dbReference>
<feature type="domain" description="Helicase C-terminal" evidence="4">
    <location>
        <begin position="274"/>
        <end position="429"/>
    </location>
</feature>
<dbReference type="Pfam" id="PF00270">
    <property type="entry name" value="DEAD"/>
    <property type="match status" value="1"/>
</dbReference>
<dbReference type="GO" id="GO:0004386">
    <property type="term" value="F:helicase activity"/>
    <property type="evidence" value="ECO:0007669"/>
    <property type="project" value="UniProtKB-KW"/>
</dbReference>
<dbReference type="PROSITE" id="PS51192">
    <property type="entry name" value="HELICASE_ATP_BIND_1"/>
    <property type="match status" value="1"/>
</dbReference>
<evidence type="ECO:0000259" key="3">
    <source>
        <dbReference type="PROSITE" id="PS51192"/>
    </source>
</evidence>
<evidence type="ECO:0000313" key="5">
    <source>
        <dbReference type="EMBL" id="MBK1812817.1"/>
    </source>
</evidence>
<dbReference type="Proteomes" id="UP000596739">
    <property type="component" value="Unassembled WGS sequence"/>
</dbReference>
<dbReference type="Pfam" id="PF09369">
    <property type="entry name" value="MZB"/>
    <property type="match status" value="1"/>
</dbReference>
<dbReference type="EMBL" id="JAENHN010000053">
    <property type="protein sequence ID" value="MBK1812817.1"/>
    <property type="molecule type" value="Genomic_DNA"/>
</dbReference>
<reference evidence="6" key="1">
    <citation type="submission" date="2021-01" db="EMBL/GenBank/DDBJ databases">
        <title>Genome public.</title>
        <authorList>
            <person name="Liu C."/>
            <person name="Sun Q."/>
        </authorList>
    </citation>
    <scope>NUCLEOTIDE SEQUENCE [LARGE SCALE GENOMIC DNA]</scope>
    <source>
        <strain evidence="6">YIM B02505</strain>
    </source>
</reference>
<dbReference type="Gene3D" id="3.40.50.300">
    <property type="entry name" value="P-loop containing nucleotide triphosphate hydrolases"/>
    <property type="match status" value="2"/>
</dbReference>
<keyword evidence="2" id="KW-0067">ATP-binding</keyword>
<dbReference type="InterPro" id="IPR011545">
    <property type="entry name" value="DEAD/DEAH_box_helicase_dom"/>
</dbReference>
<keyword evidence="6" id="KW-1185">Reference proteome</keyword>
<name>A0ABS1ETX2_9CLOT</name>
<dbReference type="SMART" id="SM00490">
    <property type="entry name" value="HELICc"/>
    <property type="match status" value="1"/>
</dbReference>
<sequence length="887" mass="100582">MNIDDLIIYNKTIPKRQAKYADFPSGLSQELCGYLSEKGIDKLYCHQAEMFEKAMELNNIVITTSTASGKTLSFLLPVINEILSNPLARAIFIYPTKALASDQYRAILPYLEYFGDNRISAGVYDGDTAVNERSRIRKNANIILTNPEMINAAFLPNHSKFGFDFIFSNLKYVVIDELHTYRGAFGSHLGNVFRRLGRVCRYYNSSPQYLCSSATIANPVELAEEICGQKFIRVDKDGSPAAKRKYMLVQPPKIMGKDKKYYGQVQTTTVAADLIPDLVENDNSFIAFAKSRRNVEVVLKESRDKLETENFFGASLADKISGYRGGYTPLERKEIENKMITGVLRGLISTNALELGIDIGKVDTTVLIGYPGTRASFWQQTGRAGRSGKESSNYLILDSLPFDQYIGVNPDWLFESGSENAVIDKNNLLIELAHIRAAAAEIPLTLDDISVFPDLGETIPVLIRAKELINQSGKFAWSGNSFPAGDFSLRNIDKFRYKLINKENNKEITEMDEMQAFREIHNGAIYMHDGVQYQVIKLDLESKTAFCIPFNGNYYTMPGGNTDIRIIQGSKDMEYNRVKVAFGDVNVNEVVYMYKKLQFHNHQNLGFEQLEKPLSKDFDTESAWIRIPDNVVTVYRRLLQESQNGMIIRNNHFEGLCYAIKNAAMMSTMTEQEDMGVVMSNNAIEISKNFDGEVYMFIYDKYIGGLGYAEKVFDLTAQIVEAAIKMVSGCTCEGGCAACIGDYKLDKAMVLWGLENLLEEIEAPKGVKLIEYAPSTFINKQFRFNELKEKWQEFCEYMQGNGDSFAKFLSTITEVEIDNRTLTLVLQNTFYKEWAMEETNRKSIINIISFHTDAPSGLQLKVRLEDTADDRRNIRNKLQRRYEDLVE</sequence>
<dbReference type="Pfam" id="PF00271">
    <property type="entry name" value="Helicase_C"/>
    <property type="match status" value="1"/>
</dbReference>
<feature type="domain" description="Helicase ATP-binding" evidence="3">
    <location>
        <begin position="51"/>
        <end position="234"/>
    </location>
</feature>
<evidence type="ECO:0000256" key="1">
    <source>
        <dbReference type="ARBA" id="ARBA00022741"/>
    </source>
</evidence>
<dbReference type="InterPro" id="IPR001650">
    <property type="entry name" value="Helicase_C-like"/>
</dbReference>
<comment type="caution">
    <text evidence="5">The sequence shown here is derived from an EMBL/GenBank/DDBJ whole genome shotgun (WGS) entry which is preliminary data.</text>
</comment>
<evidence type="ECO:0000256" key="2">
    <source>
        <dbReference type="ARBA" id="ARBA00022840"/>
    </source>
</evidence>
<evidence type="ECO:0000259" key="4">
    <source>
        <dbReference type="PROSITE" id="PS51194"/>
    </source>
</evidence>
<dbReference type="InterPro" id="IPR018973">
    <property type="entry name" value="MZB"/>
</dbReference>
<organism evidence="5 6">
    <name type="scientific">Clostridium yunnanense</name>
    <dbReference type="NCBI Taxonomy" id="2800325"/>
    <lineage>
        <taxon>Bacteria</taxon>
        <taxon>Bacillati</taxon>
        <taxon>Bacillota</taxon>
        <taxon>Clostridia</taxon>
        <taxon>Eubacteriales</taxon>
        <taxon>Clostridiaceae</taxon>
        <taxon>Clostridium</taxon>
    </lineage>
</organism>
<dbReference type="SUPFAM" id="SSF52540">
    <property type="entry name" value="P-loop containing nucleoside triphosphate hydrolases"/>
    <property type="match status" value="1"/>
</dbReference>
<dbReference type="CDD" id="cd18797">
    <property type="entry name" value="SF2_C_Hrq"/>
    <property type="match status" value="1"/>
</dbReference>
<keyword evidence="5" id="KW-0378">Hydrolase</keyword>
<dbReference type="PANTHER" id="PTHR47957:SF3">
    <property type="entry name" value="ATP-DEPENDENT HELICASE HRQ1"/>
    <property type="match status" value="1"/>
</dbReference>
<dbReference type="RefSeq" id="WP_200272377.1">
    <property type="nucleotide sequence ID" value="NZ_JAENHN010000053.1"/>
</dbReference>
<dbReference type="SMART" id="SM00487">
    <property type="entry name" value="DEXDc"/>
    <property type="match status" value="1"/>
</dbReference>
<keyword evidence="1" id="KW-0547">Nucleotide-binding</keyword>
<accession>A0ABS1ETX2</accession>
<evidence type="ECO:0000313" key="6">
    <source>
        <dbReference type="Proteomes" id="UP000596739"/>
    </source>
</evidence>